<accession>A0AAT9FL70</accession>
<evidence type="ECO:0000259" key="2">
    <source>
        <dbReference type="Pfam" id="PF00535"/>
    </source>
</evidence>
<feature type="region of interest" description="Disordered" evidence="1">
    <location>
        <begin position="304"/>
        <end position="331"/>
    </location>
</feature>
<dbReference type="InterPro" id="IPR029044">
    <property type="entry name" value="Nucleotide-diphossugar_trans"/>
</dbReference>
<dbReference type="EMBL" id="AP026866">
    <property type="protein sequence ID" value="BDS06760.1"/>
    <property type="molecule type" value="Genomic_DNA"/>
</dbReference>
<name>A0AAT9FL70_9BACT</name>
<reference evidence="3" key="1">
    <citation type="submission" date="2024-07" db="EMBL/GenBank/DDBJ databases">
        <title>Complete genome sequence of Verrucomicrobiaceae bacterium NT6N.</title>
        <authorList>
            <person name="Huang C."/>
            <person name="Takami H."/>
            <person name="Hamasaki K."/>
        </authorList>
    </citation>
    <scope>NUCLEOTIDE SEQUENCE</scope>
    <source>
        <strain evidence="3">NT6N</strain>
    </source>
</reference>
<dbReference type="Pfam" id="PF00535">
    <property type="entry name" value="Glycos_transf_2"/>
    <property type="match status" value="1"/>
</dbReference>
<feature type="domain" description="Glycosyltransferase 2-like" evidence="2">
    <location>
        <begin position="7"/>
        <end position="130"/>
    </location>
</feature>
<evidence type="ECO:0000256" key="1">
    <source>
        <dbReference type="SAM" id="MobiDB-lite"/>
    </source>
</evidence>
<sequence>MPDKVITICIPVYNGARFLFDAVRSALAQEYSPLEVLVVDNQSNDGTLGTLAGVEDPRLNVIALDDHVGMAENWDRTAALANGDLVLMLSADDCLLPGALSVLAAPFHQNPELDLVLGRPRHLDEAGNRPFGVALRSMPAGDITELESFVISHTPAININAILFRRGLARFRPSAGLVCDLDLLLTLGREGRKGLVVDREVLSYREHPDALSTDRVRMWRETIDCYLHHLTQSYRPHAYRWRLFKTLHWFGSHVTGTDQEGSFREKLALASPYLSGRQRMALKLGQIPLLREAASRLRNLASRLPKSDQAAEAVYPPPIKKTSSSREKLSD</sequence>
<dbReference type="PANTHER" id="PTHR43685:SF2">
    <property type="entry name" value="GLYCOSYLTRANSFERASE 2-LIKE DOMAIN-CONTAINING PROTEIN"/>
    <property type="match status" value="1"/>
</dbReference>
<dbReference type="Gene3D" id="3.90.550.10">
    <property type="entry name" value="Spore Coat Polysaccharide Biosynthesis Protein SpsA, Chain A"/>
    <property type="match status" value="1"/>
</dbReference>
<evidence type="ECO:0000313" key="3">
    <source>
        <dbReference type="EMBL" id="BDS06760.1"/>
    </source>
</evidence>
<dbReference type="AlphaFoldDB" id="A0AAT9FL70"/>
<gene>
    <name evidence="3" type="ORF">NT6N_18000</name>
</gene>
<dbReference type="InterPro" id="IPR001173">
    <property type="entry name" value="Glyco_trans_2-like"/>
</dbReference>
<organism evidence="3">
    <name type="scientific">Oceaniferula spumae</name>
    <dbReference type="NCBI Taxonomy" id="2979115"/>
    <lineage>
        <taxon>Bacteria</taxon>
        <taxon>Pseudomonadati</taxon>
        <taxon>Verrucomicrobiota</taxon>
        <taxon>Verrucomicrobiia</taxon>
        <taxon>Verrucomicrobiales</taxon>
        <taxon>Verrucomicrobiaceae</taxon>
        <taxon>Oceaniferula</taxon>
    </lineage>
</organism>
<proteinExistence type="predicted"/>
<dbReference type="KEGG" id="osu:NT6N_18000"/>
<protein>
    <recommendedName>
        <fullName evidence="2">Glycosyltransferase 2-like domain-containing protein</fullName>
    </recommendedName>
</protein>
<dbReference type="InterPro" id="IPR050834">
    <property type="entry name" value="Glycosyltransf_2"/>
</dbReference>
<dbReference type="PANTHER" id="PTHR43685">
    <property type="entry name" value="GLYCOSYLTRANSFERASE"/>
    <property type="match status" value="1"/>
</dbReference>
<dbReference type="SUPFAM" id="SSF53448">
    <property type="entry name" value="Nucleotide-diphospho-sugar transferases"/>
    <property type="match status" value="1"/>
</dbReference>